<accession>A0A5B7KJ42</accession>
<reference evidence="2 3" key="1">
    <citation type="submission" date="2019-05" db="EMBL/GenBank/DDBJ databases">
        <title>Another draft genome of Portunus trituberculatus and its Hox gene families provides insights of decapod evolution.</title>
        <authorList>
            <person name="Jeong J.-H."/>
            <person name="Song I."/>
            <person name="Kim S."/>
            <person name="Choi T."/>
            <person name="Kim D."/>
            <person name="Ryu S."/>
            <person name="Kim W."/>
        </authorList>
    </citation>
    <scope>NUCLEOTIDE SEQUENCE [LARGE SCALE GENOMIC DNA]</scope>
    <source>
        <tissue evidence="2">Muscle</tissue>
    </source>
</reference>
<feature type="compositionally biased region" description="Acidic residues" evidence="1">
    <location>
        <begin position="36"/>
        <end position="47"/>
    </location>
</feature>
<dbReference type="Proteomes" id="UP000324222">
    <property type="component" value="Unassembled WGS sequence"/>
</dbReference>
<evidence type="ECO:0000256" key="1">
    <source>
        <dbReference type="SAM" id="MobiDB-lite"/>
    </source>
</evidence>
<keyword evidence="3" id="KW-1185">Reference proteome</keyword>
<feature type="compositionally biased region" description="Basic and acidic residues" evidence="1">
    <location>
        <begin position="20"/>
        <end position="35"/>
    </location>
</feature>
<dbReference type="AlphaFoldDB" id="A0A5B7KJ42"/>
<name>A0A5B7KJ42_PORTR</name>
<evidence type="ECO:0000313" key="3">
    <source>
        <dbReference type="Proteomes" id="UP000324222"/>
    </source>
</evidence>
<proteinExistence type="predicted"/>
<organism evidence="2 3">
    <name type="scientific">Portunus trituberculatus</name>
    <name type="common">Swimming crab</name>
    <name type="synonym">Neptunus trituberculatus</name>
    <dbReference type="NCBI Taxonomy" id="210409"/>
    <lineage>
        <taxon>Eukaryota</taxon>
        <taxon>Metazoa</taxon>
        <taxon>Ecdysozoa</taxon>
        <taxon>Arthropoda</taxon>
        <taxon>Crustacea</taxon>
        <taxon>Multicrustacea</taxon>
        <taxon>Malacostraca</taxon>
        <taxon>Eumalacostraca</taxon>
        <taxon>Eucarida</taxon>
        <taxon>Decapoda</taxon>
        <taxon>Pleocyemata</taxon>
        <taxon>Brachyura</taxon>
        <taxon>Eubrachyura</taxon>
        <taxon>Portunoidea</taxon>
        <taxon>Portunidae</taxon>
        <taxon>Portuninae</taxon>
        <taxon>Portunus</taxon>
    </lineage>
</organism>
<comment type="caution">
    <text evidence="2">The sequence shown here is derived from an EMBL/GenBank/DDBJ whole genome shotgun (WGS) entry which is preliminary data.</text>
</comment>
<sequence>MKDEQKKKGWTANKRKKTWKMKEKETKEEEGRMCAEEEEKKEEEEEEAIKFSPTRLQKYVTPCPDNPCLPHQPSLASPTPFHHTLSPPLAYHFDSPEVKPPPRITTLASPARHKALSCHTCCPSPLTCLSTPHLPNTTPPTRVTAHAALLNPLLPTPPPPTTTRTLSISRPSHICLAYTCAAHTCPPPSPSRRPLRK</sequence>
<gene>
    <name evidence="2" type="ORF">E2C01_100910</name>
</gene>
<protein>
    <submittedName>
        <fullName evidence="2">Uncharacterized protein</fullName>
    </submittedName>
</protein>
<dbReference type="EMBL" id="VSRR010144774">
    <property type="protein sequence ID" value="MPD05179.1"/>
    <property type="molecule type" value="Genomic_DNA"/>
</dbReference>
<feature type="region of interest" description="Disordered" evidence="1">
    <location>
        <begin position="1"/>
        <end position="52"/>
    </location>
</feature>
<evidence type="ECO:0000313" key="2">
    <source>
        <dbReference type="EMBL" id="MPD05179.1"/>
    </source>
</evidence>